<feature type="compositionally biased region" description="Basic and acidic residues" evidence="3">
    <location>
        <begin position="321"/>
        <end position="332"/>
    </location>
</feature>
<dbReference type="GO" id="GO:0008270">
    <property type="term" value="F:zinc ion binding"/>
    <property type="evidence" value="ECO:0007669"/>
    <property type="project" value="UniProtKB-KW"/>
</dbReference>
<feature type="compositionally biased region" description="Low complexity" evidence="3">
    <location>
        <begin position="336"/>
        <end position="351"/>
    </location>
</feature>
<dbReference type="InterPro" id="IPR036875">
    <property type="entry name" value="Znf_CCHC_sf"/>
</dbReference>
<evidence type="ECO:0000256" key="1">
    <source>
        <dbReference type="PROSITE-ProRule" id="PRU00047"/>
    </source>
</evidence>
<dbReference type="InterPro" id="IPR025306">
    <property type="entry name" value="Zn-bnd_dom_prob"/>
</dbReference>
<dbReference type="SUPFAM" id="SSF57756">
    <property type="entry name" value="Retrovirus zinc finger-like domains"/>
    <property type="match status" value="2"/>
</dbReference>
<dbReference type="InterPro" id="IPR001878">
    <property type="entry name" value="Znf_CCHC"/>
</dbReference>
<feature type="domain" description="CCHC-type" evidence="5">
    <location>
        <begin position="415"/>
        <end position="430"/>
    </location>
</feature>
<keyword evidence="1" id="KW-0479">Metal-binding</keyword>
<feature type="compositionally biased region" description="Gly residues" evidence="3">
    <location>
        <begin position="260"/>
        <end position="270"/>
    </location>
</feature>
<sequence length="437" mass="47075">MTTVNAGSEQNTTAKATLFINQLPFSATQEDIAKFFAKAAGVESSVLLPAVRMMVKDGRFNGTAFMDVTNWEAVDRCVALHQTSFKASDGSKRRCNVREAISKTQLETLAKRALSSKKEVPTKAFMGKRKAELLSKAPDEEEEDEEDDDENEGGEEGEQGEEEDGDEEADEAVEEPCDHNGEVDPQRKRLRAEKAYLQQRRDLQDMSVRCCDCGETFLFTVIEQEFFLERDWSIPRTRCKPCTTARKSRPRNDKREGAASGKGGKGGGKGKGGDSKRVGKGSGHDGGAVGGSKGSFACHHCGELGHQRSECPQRGRGSGGKGEDAEGKESGGKEALGGAKAAGGKVAGGAKATRDGRLSVSPEAKATGKRQREETAESVTEKVEGKGKRRKVSPARLEAKRALQAKRADPKSGLCFICGEAGHIAAACKKKWMQKNK</sequence>
<keyword evidence="1" id="KW-0863">Zinc-finger</keyword>
<evidence type="ECO:0000259" key="4">
    <source>
        <dbReference type="PROSITE" id="PS50102"/>
    </source>
</evidence>
<dbReference type="EMBL" id="HBGU01012354">
    <property type="protein sequence ID" value="CAD9417410.1"/>
    <property type="molecule type" value="Transcribed_RNA"/>
</dbReference>
<organism evidence="6">
    <name type="scientific">Haptolina brevifila</name>
    <dbReference type="NCBI Taxonomy" id="156173"/>
    <lineage>
        <taxon>Eukaryota</taxon>
        <taxon>Haptista</taxon>
        <taxon>Haptophyta</taxon>
        <taxon>Prymnesiophyceae</taxon>
        <taxon>Prymnesiales</taxon>
        <taxon>Prymnesiaceae</taxon>
        <taxon>Haptolina</taxon>
    </lineage>
</organism>
<feature type="region of interest" description="Disordered" evidence="3">
    <location>
        <begin position="129"/>
        <end position="188"/>
    </location>
</feature>
<feature type="compositionally biased region" description="Gly residues" evidence="3">
    <location>
        <begin position="280"/>
        <end position="292"/>
    </location>
</feature>
<keyword evidence="2" id="KW-0694">RNA-binding</keyword>
<dbReference type="PROSITE" id="PS50158">
    <property type="entry name" value="ZF_CCHC"/>
    <property type="match status" value="2"/>
</dbReference>
<evidence type="ECO:0000313" key="6">
    <source>
        <dbReference type="EMBL" id="CAD9417410.1"/>
    </source>
</evidence>
<dbReference type="PROSITE" id="PS50102">
    <property type="entry name" value="RRM"/>
    <property type="match status" value="1"/>
</dbReference>
<proteinExistence type="predicted"/>
<feature type="compositionally biased region" description="Basic and acidic residues" evidence="3">
    <location>
        <begin position="176"/>
        <end position="187"/>
    </location>
</feature>
<dbReference type="Pfam" id="PF00076">
    <property type="entry name" value="RRM_1"/>
    <property type="match status" value="1"/>
</dbReference>
<gene>
    <name evidence="6" type="ORF">CBRE1094_LOCUS6769</name>
</gene>
<reference evidence="6" key="1">
    <citation type="submission" date="2021-01" db="EMBL/GenBank/DDBJ databases">
        <authorList>
            <person name="Corre E."/>
            <person name="Pelletier E."/>
            <person name="Niang G."/>
            <person name="Scheremetjew M."/>
            <person name="Finn R."/>
            <person name="Kale V."/>
            <person name="Holt S."/>
            <person name="Cochrane G."/>
            <person name="Meng A."/>
            <person name="Brown T."/>
            <person name="Cohen L."/>
        </authorList>
    </citation>
    <scope>NUCLEOTIDE SEQUENCE</scope>
    <source>
        <strain evidence="6">UTEX LB 985</strain>
    </source>
</reference>
<feature type="domain" description="RRM" evidence="4">
    <location>
        <begin position="16"/>
        <end position="102"/>
    </location>
</feature>
<dbReference type="Gene3D" id="4.10.60.10">
    <property type="entry name" value="Zinc finger, CCHC-type"/>
    <property type="match status" value="1"/>
</dbReference>
<dbReference type="Pfam" id="PF13451">
    <property type="entry name" value="zf_Tbcl"/>
    <property type="match status" value="1"/>
</dbReference>
<dbReference type="InterPro" id="IPR012677">
    <property type="entry name" value="Nucleotide-bd_a/b_plait_sf"/>
</dbReference>
<dbReference type="AlphaFoldDB" id="A0A7S2C927"/>
<evidence type="ECO:0000256" key="2">
    <source>
        <dbReference type="PROSITE-ProRule" id="PRU00176"/>
    </source>
</evidence>
<feature type="compositionally biased region" description="Acidic residues" evidence="3">
    <location>
        <begin position="139"/>
        <end position="175"/>
    </location>
</feature>
<feature type="region of interest" description="Disordered" evidence="3">
    <location>
        <begin position="305"/>
        <end position="396"/>
    </location>
</feature>
<dbReference type="InterPro" id="IPR000504">
    <property type="entry name" value="RRM_dom"/>
</dbReference>
<evidence type="ECO:0008006" key="7">
    <source>
        <dbReference type="Google" id="ProtNLM"/>
    </source>
</evidence>
<feature type="region of interest" description="Disordered" evidence="3">
    <location>
        <begin position="240"/>
        <end position="292"/>
    </location>
</feature>
<dbReference type="GO" id="GO:0003723">
    <property type="term" value="F:RNA binding"/>
    <property type="evidence" value="ECO:0007669"/>
    <property type="project" value="UniProtKB-UniRule"/>
</dbReference>
<dbReference type="Gene3D" id="3.30.70.330">
    <property type="match status" value="1"/>
</dbReference>
<dbReference type="SUPFAM" id="SSF54928">
    <property type="entry name" value="RNA-binding domain, RBD"/>
    <property type="match status" value="1"/>
</dbReference>
<dbReference type="Pfam" id="PF00098">
    <property type="entry name" value="zf-CCHC"/>
    <property type="match status" value="2"/>
</dbReference>
<feature type="domain" description="CCHC-type" evidence="5">
    <location>
        <begin position="298"/>
        <end position="313"/>
    </location>
</feature>
<evidence type="ECO:0000259" key="5">
    <source>
        <dbReference type="PROSITE" id="PS50158"/>
    </source>
</evidence>
<name>A0A7S2C927_9EUKA</name>
<dbReference type="SMART" id="SM00343">
    <property type="entry name" value="ZnF_C2HC"/>
    <property type="match status" value="2"/>
</dbReference>
<accession>A0A7S2C927</accession>
<dbReference type="InterPro" id="IPR035979">
    <property type="entry name" value="RBD_domain_sf"/>
</dbReference>
<feature type="compositionally biased region" description="Basic and acidic residues" evidence="3">
    <location>
        <begin position="370"/>
        <end position="386"/>
    </location>
</feature>
<protein>
    <recommendedName>
        <fullName evidence="7">CCHC-type domain-containing protein</fullName>
    </recommendedName>
</protein>
<keyword evidence="1" id="KW-0862">Zinc</keyword>
<evidence type="ECO:0000256" key="3">
    <source>
        <dbReference type="SAM" id="MobiDB-lite"/>
    </source>
</evidence>